<protein>
    <submittedName>
        <fullName evidence="2">ADOR98</fullName>
    </submittedName>
    <submittedName>
        <fullName evidence="1">ORF_98</fullName>
    </submittedName>
</protein>
<dbReference type="RefSeq" id="NP_872552.1">
    <property type="nucleotide sequence ID" value="NC_005038.1"/>
</dbReference>
<evidence type="ECO:0000313" key="3">
    <source>
        <dbReference type="Proteomes" id="UP000202129"/>
    </source>
</evidence>
<proteinExistence type="predicted"/>
<dbReference type="OrthoDB" id="19990at10239"/>
<name>Q7T9R7_GVAO</name>
<dbReference type="Proteomes" id="UP000202129">
    <property type="component" value="Segment"/>
</dbReference>
<evidence type="ECO:0000313" key="2">
    <source>
        <dbReference type="EMBL" id="AJA91738.1"/>
    </source>
</evidence>
<dbReference type="EMBL" id="AF547984">
    <property type="protein sequence ID" value="AAP85735.1"/>
    <property type="molecule type" value="Genomic_DNA"/>
</dbReference>
<sequence length="172" mass="20130">MIRQPKNMNAILKHKEILKVVRLMIASAKYKVSDKEVIEKFINEFYNVNNKVKGDTVNIICQAFECLRSETETVKILNGAFFKNDRLANIVLFCIPTKIDLLKDDVRVCVEMFTMEDIYVCKQCHVKLSALHMGKKWKRVKNVQYVAACESYWFACSYVCDMCFTNKLYKEL</sequence>
<dbReference type="EMBL" id="KM226332">
    <property type="protein sequence ID" value="AJA91738.1"/>
    <property type="molecule type" value="Genomic_DNA"/>
</dbReference>
<dbReference type="KEGG" id="vg:1463322"/>
<organism evidence="1 3">
    <name type="scientific">Adoxophyes orana granulovirus</name>
    <name type="common">AoGV</name>
    <dbReference type="NCBI Taxonomy" id="170617"/>
    <lineage>
        <taxon>Viruses</taxon>
        <taxon>Viruses incertae sedis</taxon>
        <taxon>Naldaviricetes</taxon>
        <taxon>Lefavirales</taxon>
        <taxon>Baculoviridae</taxon>
        <taxon>Betabaculovirus</taxon>
        <taxon>Betabaculovirus adoranae</taxon>
    </lineage>
</organism>
<gene>
    <name evidence="1" type="primary">ORF_98</name>
</gene>
<accession>Q7T9R7</accession>
<evidence type="ECO:0000313" key="1">
    <source>
        <dbReference type="EMBL" id="AAP85735.1"/>
    </source>
</evidence>
<keyword evidence="3" id="KW-1185">Reference proteome</keyword>
<dbReference type="GeneID" id="1463322"/>
<organismHost>
    <name type="scientific">Adoxophyes</name>
    <dbReference type="NCBI Taxonomy" id="85584"/>
</organismHost>
<reference evidence="2" key="2">
    <citation type="journal article" date="2015" name="J. Gen. Virol.">
        <title>Isolation of an Adoxophyes orana granulovirus (AdorGV) occlusion body morphology mutant: biological activity, genome sequence and relationship to other isolates of AdorGV.</title>
        <authorList>
            <person name="Nakai M."/>
            <person name="Harrison R.L."/>
            <person name="Uchida H."/>
            <person name="Ukuda R."/>
            <person name="Hikihara S."/>
            <person name="Ishii K."/>
            <person name="Kunimi Y."/>
        </authorList>
    </citation>
    <scope>NUCLEOTIDE SEQUENCE</scope>
    <source>
        <strain evidence="2">Miyazaki</strain>
    </source>
</reference>
<reference evidence="1 3" key="1">
    <citation type="journal article" date="2003" name="Virology">
        <title>The complete sequence of the Adoxophyes orana granulovirus genome.</title>
        <authorList>
            <person name="Wormleaton S."/>
            <person name="Kuzio J."/>
            <person name="Winstanley D."/>
        </authorList>
    </citation>
    <scope>NUCLEOTIDE SEQUENCE [LARGE SCALE GENOMIC DNA]</scope>
</reference>